<sequence length="31" mass="3366">MPYQNRLLRVAIQEALPQLAGVLAHKPAAVP</sequence>
<accession>A4BRI7</accession>
<name>A4BRI7_9GAMM</name>
<comment type="caution">
    <text evidence="1">The sequence shown here is derived from an EMBL/GenBank/DDBJ whole genome shotgun (WGS) entry which is preliminary data.</text>
</comment>
<reference evidence="1 2" key="1">
    <citation type="submission" date="2006-02" db="EMBL/GenBank/DDBJ databases">
        <authorList>
            <person name="Waterbury J."/>
            <person name="Ferriera S."/>
            <person name="Johnson J."/>
            <person name="Kravitz S."/>
            <person name="Halpern A."/>
            <person name="Remington K."/>
            <person name="Beeson K."/>
            <person name="Tran B."/>
            <person name="Rogers Y.-H."/>
            <person name="Friedman R."/>
            <person name="Venter J.C."/>
        </authorList>
    </citation>
    <scope>NUCLEOTIDE SEQUENCE [LARGE SCALE GENOMIC DNA]</scope>
    <source>
        <strain evidence="1 2">Nb-231</strain>
    </source>
</reference>
<gene>
    <name evidence="1" type="ORF">NB231_02288</name>
</gene>
<evidence type="ECO:0000313" key="2">
    <source>
        <dbReference type="Proteomes" id="UP000003374"/>
    </source>
</evidence>
<keyword evidence="2" id="KW-1185">Reference proteome</keyword>
<dbReference type="Proteomes" id="UP000003374">
    <property type="component" value="Unassembled WGS sequence"/>
</dbReference>
<dbReference type="HOGENOM" id="CLU_3397586_0_0_6"/>
<dbReference type="EMBL" id="AAOF01000007">
    <property type="protein sequence ID" value="EAR21558.1"/>
    <property type="molecule type" value="Genomic_DNA"/>
</dbReference>
<protein>
    <submittedName>
        <fullName evidence="1">Uncharacterized protein</fullName>
    </submittedName>
</protein>
<organism evidence="1 2">
    <name type="scientific">Nitrococcus mobilis Nb-231</name>
    <dbReference type="NCBI Taxonomy" id="314278"/>
    <lineage>
        <taxon>Bacteria</taxon>
        <taxon>Pseudomonadati</taxon>
        <taxon>Pseudomonadota</taxon>
        <taxon>Gammaproteobacteria</taxon>
        <taxon>Chromatiales</taxon>
        <taxon>Ectothiorhodospiraceae</taxon>
        <taxon>Nitrococcus</taxon>
    </lineage>
</organism>
<proteinExistence type="predicted"/>
<evidence type="ECO:0000313" key="1">
    <source>
        <dbReference type="EMBL" id="EAR21558.1"/>
    </source>
</evidence>
<dbReference type="AlphaFoldDB" id="A4BRI7"/>